<dbReference type="Gene3D" id="3.30.428.10">
    <property type="entry name" value="HIT-like"/>
    <property type="match status" value="1"/>
</dbReference>
<feature type="domain" description="HIT" evidence="4">
    <location>
        <begin position="10"/>
        <end position="117"/>
    </location>
</feature>
<dbReference type="STRING" id="1938817.SAMN06296008_11435"/>
<accession>A0A1W2BN05</accession>
<dbReference type="PRINTS" id="PR00332">
    <property type="entry name" value="HISTRIAD"/>
</dbReference>
<dbReference type="SUPFAM" id="SSF54197">
    <property type="entry name" value="HIT-like"/>
    <property type="match status" value="1"/>
</dbReference>
<dbReference type="RefSeq" id="WP_084285196.1">
    <property type="nucleotide sequence ID" value="NZ_FWXJ01000014.1"/>
</dbReference>
<dbReference type="InterPro" id="IPR011146">
    <property type="entry name" value="HIT-like"/>
</dbReference>
<dbReference type="InterPro" id="IPR001310">
    <property type="entry name" value="Histidine_triad_HIT"/>
</dbReference>
<gene>
    <name evidence="5" type="ORF">SAMN06296008_11435</name>
</gene>
<feature type="active site" description="Tele-AMP-histidine intermediate" evidence="1">
    <location>
        <position position="104"/>
    </location>
</feature>
<dbReference type="PROSITE" id="PS51084">
    <property type="entry name" value="HIT_2"/>
    <property type="match status" value="1"/>
</dbReference>
<proteinExistence type="predicted"/>
<sequence length="136" mass="15618">MSENRHDGCLFCNVQTIDRGRIVEENDLALVIRDAFPVSEHHSLIIPKRHVLDYFGLSQEEVIAIHHLLHSQKEYLSKFDATIDGYNIGMNCGETAGQSVWHCHVHLIPRRKGDTEYPKGGVRHVIPYKGNYEDLR</sequence>
<dbReference type="AlphaFoldDB" id="A0A1W2BN05"/>
<dbReference type="EMBL" id="FWXJ01000014">
    <property type="protein sequence ID" value="SMC74203.1"/>
    <property type="molecule type" value="Genomic_DNA"/>
</dbReference>
<evidence type="ECO:0000313" key="6">
    <source>
        <dbReference type="Proteomes" id="UP000192708"/>
    </source>
</evidence>
<keyword evidence="5" id="KW-0378">Hydrolase</keyword>
<dbReference type="PANTHER" id="PTHR42997">
    <property type="entry name" value="HIT FAMILY HYDROLASE"/>
    <property type="match status" value="1"/>
</dbReference>
<protein>
    <submittedName>
        <fullName evidence="5">Diadenosine tetraphosphate (Ap4A) hydrolase</fullName>
    </submittedName>
</protein>
<reference evidence="5 6" key="1">
    <citation type="submission" date="2017-04" db="EMBL/GenBank/DDBJ databases">
        <authorList>
            <person name="Afonso C.L."/>
            <person name="Miller P.J."/>
            <person name="Scott M.A."/>
            <person name="Spackman E."/>
            <person name="Goraichik I."/>
            <person name="Dimitrov K.M."/>
            <person name="Suarez D.L."/>
            <person name="Swayne D.E."/>
        </authorList>
    </citation>
    <scope>NUCLEOTIDE SEQUENCE [LARGE SCALE GENOMIC DNA]</scope>
    <source>
        <strain evidence="5 6">VK13</strain>
    </source>
</reference>
<evidence type="ECO:0000313" key="5">
    <source>
        <dbReference type="EMBL" id="SMC74203.1"/>
    </source>
</evidence>
<dbReference type="PANTHER" id="PTHR42997:SF1">
    <property type="entry name" value="AP-4-A PHOSPHORYLASE"/>
    <property type="match status" value="1"/>
</dbReference>
<evidence type="ECO:0000259" key="4">
    <source>
        <dbReference type="PROSITE" id="PS51084"/>
    </source>
</evidence>
<organism evidence="5 6">
    <name type="scientific">Polynucleobacter kasalickyi</name>
    <dbReference type="NCBI Taxonomy" id="1938817"/>
    <lineage>
        <taxon>Bacteria</taxon>
        <taxon>Pseudomonadati</taxon>
        <taxon>Pseudomonadota</taxon>
        <taxon>Betaproteobacteria</taxon>
        <taxon>Burkholderiales</taxon>
        <taxon>Burkholderiaceae</taxon>
        <taxon>Polynucleobacter</taxon>
    </lineage>
</organism>
<evidence type="ECO:0000256" key="3">
    <source>
        <dbReference type="PROSITE-ProRule" id="PRU00464"/>
    </source>
</evidence>
<dbReference type="Proteomes" id="UP000192708">
    <property type="component" value="Unassembled WGS sequence"/>
</dbReference>
<feature type="short sequence motif" description="Histidine triad motif" evidence="2 3">
    <location>
        <begin position="102"/>
        <end position="106"/>
    </location>
</feature>
<dbReference type="GO" id="GO:0016787">
    <property type="term" value="F:hydrolase activity"/>
    <property type="evidence" value="ECO:0007669"/>
    <property type="project" value="UniProtKB-KW"/>
</dbReference>
<dbReference type="InterPro" id="IPR036265">
    <property type="entry name" value="HIT-like_sf"/>
</dbReference>
<dbReference type="OrthoDB" id="9784774at2"/>
<evidence type="ECO:0000256" key="2">
    <source>
        <dbReference type="PIRSR" id="PIRSR601310-3"/>
    </source>
</evidence>
<keyword evidence="6" id="KW-1185">Reference proteome</keyword>
<evidence type="ECO:0000256" key="1">
    <source>
        <dbReference type="PIRSR" id="PIRSR601310-1"/>
    </source>
</evidence>
<dbReference type="Pfam" id="PF01230">
    <property type="entry name" value="HIT"/>
    <property type="match status" value="1"/>
</dbReference>
<name>A0A1W2BN05_9BURK</name>
<dbReference type="InterPro" id="IPR052908">
    <property type="entry name" value="AP-4-A_phosphorylase"/>
</dbReference>